<proteinExistence type="predicted"/>
<dbReference type="Proteomes" id="UP000327362">
    <property type="component" value="Chromosome"/>
</dbReference>
<dbReference type="RefSeq" id="WP_019732224.1">
    <property type="nucleotide sequence ID" value="NZ_WEGT01000012.1"/>
</dbReference>
<sequence>MARCVPGLADVDENLFGGVAAYQPDPGFASVPPSAAREAAPEECQHLPRFGAQAGPEFDVEYQPARDTNGRPLSNRFPANGGDYVRLRFTVAGDGDDIGTAMAAWARRCPMWAVAQSMNDSGIQGWLVAESGEHLSRYQSGDVASQWPYVSNTAAVVLPNKVIVQAWYTTNDPSAASRNQLLSQLIGASGHPRPRSALPPKLADWSQAQISTLLPAIAMEVGIDTASGDKRPSADEPGGQFWALCTSNDHAAVPRYDPLASWQDFDRSKWDQKGKPPRPTVVISRAHVGDDFLTDLRREIASCTAHLTEKSTMCGDRENRQLLQADSAVAEGVDTVRLTHRWMRDVDVRGHSVCGEGVEAIRVAQVSGLIVISSASEGGWLFKGETPALPLSTLDELLAETVRRIKAA</sequence>
<name>A0AAI8SIN3_MYCAV</name>
<dbReference type="AlphaFoldDB" id="A0AAI8SIN3"/>
<evidence type="ECO:0000313" key="2">
    <source>
        <dbReference type="Proteomes" id="UP000327362"/>
    </source>
</evidence>
<dbReference type="EMBL" id="AP020326">
    <property type="protein sequence ID" value="BBN45801.1"/>
    <property type="molecule type" value="Genomic_DNA"/>
</dbReference>
<protein>
    <submittedName>
        <fullName evidence="1">Uncharacterized protein</fullName>
    </submittedName>
</protein>
<reference evidence="1 2" key="1">
    <citation type="submission" date="2019-09" db="EMBL/GenBank/DDBJ databases">
        <title>Complete genome sequence of Mycobacterium avium subsp. hominissuis strain JP-H-1.</title>
        <authorList>
            <person name="Kinoshita Y."/>
            <person name="Niwa H."/>
            <person name="Uchida-Fujii E."/>
            <person name="Nukada T."/>
        </authorList>
    </citation>
    <scope>NUCLEOTIDE SEQUENCE [LARGE SCALE GENOMIC DNA]</scope>
    <source>
        <strain evidence="1 2">JP-H-1</strain>
    </source>
</reference>
<gene>
    <name evidence="1" type="ORF">JPH1_02760</name>
</gene>
<evidence type="ECO:0000313" key="1">
    <source>
        <dbReference type="EMBL" id="BBN45801.1"/>
    </source>
</evidence>
<organism evidence="1 2">
    <name type="scientific">Mycobacterium avium subsp. hominissuis</name>
    <dbReference type="NCBI Taxonomy" id="439334"/>
    <lineage>
        <taxon>Bacteria</taxon>
        <taxon>Bacillati</taxon>
        <taxon>Actinomycetota</taxon>
        <taxon>Actinomycetes</taxon>
        <taxon>Mycobacteriales</taxon>
        <taxon>Mycobacteriaceae</taxon>
        <taxon>Mycobacterium</taxon>
        <taxon>Mycobacterium avium complex (MAC)</taxon>
    </lineage>
</organism>
<accession>A0AAI8SIN3</accession>